<proteinExistence type="predicted"/>
<dbReference type="AlphaFoldDB" id="A0ABD2RTE4"/>
<comment type="caution">
    <text evidence="1">The sequence shown here is derived from an EMBL/GenBank/DDBJ whole genome shotgun (WGS) entry which is preliminary data.</text>
</comment>
<keyword evidence="2" id="KW-1185">Reference proteome</keyword>
<gene>
    <name evidence="1" type="ORF">AABB24_031372</name>
</gene>
<sequence length="131" mass="14633">MDQEYKATTPINIVEPVLQIPEASSSEEKINALLESNDPELTQMCNEDYRMINHPINVVENPAMEVDDVEVQIQEAAGEGNGGLEFENTIPENNLPNEPAHLQQGFIVGVNEDLNAYWNLKPTIIQALLDF</sequence>
<accession>A0ABD2RTE4</accession>
<name>A0ABD2RTE4_9SOLN</name>
<evidence type="ECO:0000313" key="1">
    <source>
        <dbReference type="EMBL" id="KAL3335147.1"/>
    </source>
</evidence>
<reference evidence="1 2" key="1">
    <citation type="submission" date="2024-05" db="EMBL/GenBank/DDBJ databases">
        <title>De novo assembly of an allotetraploid wild potato.</title>
        <authorList>
            <person name="Hosaka A.J."/>
        </authorList>
    </citation>
    <scope>NUCLEOTIDE SEQUENCE [LARGE SCALE GENOMIC DNA]</scope>
    <source>
        <tissue evidence="1">Young leaves</tissue>
    </source>
</reference>
<evidence type="ECO:0000313" key="2">
    <source>
        <dbReference type="Proteomes" id="UP001627284"/>
    </source>
</evidence>
<dbReference type="Proteomes" id="UP001627284">
    <property type="component" value="Unassembled WGS sequence"/>
</dbReference>
<organism evidence="1 2">
    <name type="scientific">Solanum stoloniferum</name>
    <dbReference type="NCBI Taxonomy" id="62892"/>
    <lineage>
        <taxon>Eukaryota</taxon>
        <taxon>Viridiplantae</taxon>
        <taxon>Streptophyta</taxon>
        <taxon>Embryophyta</taxon>
        <taxon>Tracheophyta</taxon>
        <taxon>Spermatophyta</taxon>
        <taxon>Magnoliopsida</taxon>
        <taxon>eudicotyledons</taxon>
        <taxon>Gunneridae</taxon>
        <taxon>Pentapetalae</taxon>
        <taxon>asterids</taxon>
        <taxon>lamiids</taxon>
        <taxon>Solanales</taxon>
        <taxon>Solanaceae</taxon>
        <taxon>Solanoideae</taxon>
        <taxon>Solaneae</taxon>
        <taxon>Solanum</taxon>
    </lineage>
</organism>
<dbReference type="EMBL" id="JBJKTR010000018">
    <property type="protein sequence ID" value="KAL3335147.1"/>
    <property type="molecule type" value="Genomic_DNA"/>
</dbReference>
<protein>
    <submittedName>
        <fullName evidence="1">Uncharacterized protein</fullName>
    </submittedName>
</protein>